<sequence length="552" mass="61175">MTDELKKEVISRKTSLFEFKNFKKKKHSFKGRFCFYEMGKDWKLINVVLLGLGFMLVFTAFQTTSMVGKYVTNSVKQEKMETPEFNETFVAFKEENYDEYKSMEDEIVQEAAEAEETDPSTYNATQRDALVIEKMKSDLIDQQYGDGFTSMSIVYAVFALSNFTAPAVVKLFGHKATMFVAGLTYLLYIITFLNPTPVFLYTASFTLGFGAAYIWTAQGDFLHLQSPDEKLMSRNTGIFWCMFQTSLLIGNIYIMIAWKGESYVSSEMRTTLFTIFAILASVGCSIFLLLKGKCCGPEERYNAVPVEEQELQGENEKKTSEEEEPQGAINTITSSIQAAFKLLVTKKMLLIAPLFMYSGFELSYFSGVHPTTVGNSKNMADSSSAVGMAGLFVGIGEVLGGGIFVFGAKMMENISRTKILMGCCLLHIAAYALSLLNYSFSANLDPTDNPPSLGIFSETSRQVAIAIAFLLGLGDAGVNNVIYTSITKGFPEDTTSAFALMKFIQSATCALCFFISNSINLFTTIAILLSFLFISVATFIPFMRSVTEPPNA</sequence>
<organism evidence="10 11">
    <name type="scientific">Oikopleura dioica</name>
    <name type="common">Tunicate</name>
    <dbReference type="NCBI Taxonomy" id="34765"/>
    <lineage>
        <taxon>Eukaryota</taxon>
        <taxon>Metazoa</taxon>
        <taxon>Chordata</taxon>
        <taxon>Tunicata</taxon>
        <taxon>Appendicularia</taxon>
        <taxon>Copelata</taxon>
        <taxon>Oikopleuridae</taxon>
        <taxon>Oikopleura</taxon>
    </lineage>
</organism>
<feature type="transmembrane region" description="Helical" evidence="9">
    <location>
        <begin position="348"/>
        <end position="365"/>
    </location>
</feature>
<feature type="transmembrane region" description="Helical" evidence="9">
    <location>
        <begin position="460"/>
        <end position="483"/>
    </location>
</feature>
<feature type="transmembrane region" description="Helical" evidence="9">
    <location>
        <begin position="270"/>
        <end position="290"/>
    </location>
</feature>
<evidence type="ECO:0000256" key="4">
    <source>
        <dbReference type="ARBA" id="ARBA00022989"/>
    </source>
</evidence>
<keyword evidence="4 9" id="KW-1133">Transmembrane helix</keyword>
<comment type="similarity">
    <text evidence="2">Belongs to the unc-93 family.</text>
</comment>
<evidence type="ECO:0000313" key="10">
    <source>
        <dbReference type="EMBL" id="CAG5112232.1"/>
    </source>
</evidence>
<evidence type="ECO:0000256" key="8">
    <source>
        <dbReference type="ARBA" id="ARBA00041910"/>
    </source>
</evidence>
<evidence type="ECO:0000256" key="2">
    <source>
        <dbReference type="ARBA" id="ARBA00009172"/>
    </source>
</evidence>
<keyword evidence="5 9" id="KW-0472">Membrane</keyword>
<dbReference type="PANTHER" id="PTHR23294">
    <property type="entry name" value="ET TRANSLATION PRODUCT-RELATED"/>
    <property type="match status" value="1"/>
</dbReference>
<comment type="subcellular location">
    <subcellularLocation>
        <location evidence="1">Membrane</location>
        <topology evidence="1">Multi-pass membrane protein</topology>
    </subcellularLocation>
</comment>
<dbReference type="Gene3D" id="1.20.1250.20">
    <property type="entry name" value="MFS general substrate transporter like domains"/>
    <property type="match status" value="1"/>
</dbReference>
<feature type="transmembrane region" description="Helical" evidence="9">
    <location>
        <begin position="176"/>
        <end position="193"/>
    </location>
</feature>
<dbReference type="Pfam" id="PF05978">
    <property type="entry name" value="UNC-93"/>
    <property type="match status" value="1"/>
</dbReference>
<feature type="transmembrane region" description="Helical" evidence="9">
    <location>
        <begin position="237"/>
        <end position="258"/>
    </location>
</feature>
<protein>
    <recommendedName>
        <fullName evidence="7">UNC93-like protein MFSD11</fullName>
    </recommendedName>
    <alternativeName>
        <fullName evidence="8">Major facilitator superfamily domain-containing protein 11</fullName>
    </alternativeName>
</protein>
<accession>A0ABN7TA36</accession>
<evidence type="ECO:0000256" key="5">
    <source>
        <dbReference type="ARBA" id="ARBA00023136"/>
    </source>
</evidence>
<dbReference type="PANTHER" id="PTHR23294:SF0">
    <property type="entry name" value="UNC93-LIKE PROTEIN MFSD11"/>
    <property type="match status" value="1"/>
</dbReference>
<keyword evidence="11" id="KW-1185">Reference proteome</keyword>
<feature type="transmembrane region" description="Helical" evidence="9">
    <location>
        <begin position="522"/>
        <end position="542"/>
    </location>
</feature>
<dbReference type="SUPFAM" id="SSF103473">
    <property type="entry name" value="MFS general substrate transporter"/>
    <property type="match status" value="1"/>
</dbReference>
<evidence type="ECO:0000256" key="9">
    <source>
        <dbReference type="SAM" id="Phobius"/>
    </source>
</evidence>
<dbReference type="InterPro" id="IPR051617">
    <property type="entry name" value="UNC-93-like_regulator"/>
</dbReference>
<evidence type="ECO:0000256" key="7">
    <source>
        <dbReference type="ARBA" id="ARBA00040302"/>
    </source>
</evidence>
<keyword evidence="6" id="KW-0325">Glycoprotein</keyword>
<reference evidence="10 11" key="1">
    <citation type="submission" date="2021-04" db="EMBL/GenBank/DDBJ databases">
        <authorList>
            <person name="Bliznina A."/>
        </authorList>
    </citation>
    <scope>NUCLEOTIDE SEQUENCE [LARGE SCALE GENOMIC DNA]</scope>
</reference>
<evidence type="ECO:0000256" key="6">
    <source>
        <dbReference type="ARBA" id="ARBA00023180"/>
    </source>
</evidence>
<feature type="transmembrane region" description="Helical" evidence="9">
    <location>
        <begin position="199"/>
        <end position="216"/>
    </location>
</feature>
<feature type="transmembrane region" description="Helical" evidence="9">
    <location>
        <begin position="42"/>
        <end position="61"/>
    </location>
</feature>
<dbReference type="Proteomes" id="UP001158576">
    <property type="component" value="Chromosome 2"/>
</dbReference>
<proteinExistence type="inferred from homology"/>
<dbReference type="EMBL" id="OU015567">
    <property type="protein sequence ID" value="CAG5112232.1"/>
    <property type="molecule type" value="Genomic_DNA"/>
</dbReference>
<gene>
    <name evidence="10" type="ORF">OKIOD_LOCUS15236</name>
</gene>
<evidence type="ECO:0000256" key="1">
    <source>
        <dbReference type="ARBA" id="ARBA00004141"/>
    </source>
</evidence>
<feature type="transmembrane region" description="Helical" evidence="9">
    <location>
        <begin position="148"/>
        <end position="169"/>
    </location>
</feature>
<dbReference type="InterPro" id="IPR036259">
    <property type="entry name" value="MFS_trans_sf"/>
</dbReference>
<feature type="transmembrane region" description="Helical" evidence="9">
    <location>
        <begin position="385"/>
        <end position="407"/>
    </location>
</feature>
<dbReference type="InterPro" id="IPR010291">
    <property type="entry name" value="Ion_channel_UNC-93"/>
</dbReference>
<evidence type="ECO:0000256" key="3">
    <source>
        <dbReference type="ARBA" id="ARBA00022692"/>
    </source>
</evidence>
<feature type="transmembrane region" description="Helical" evidence="9">
    <location>
        <begin position="419"/>
        <end position="440"/>
    </location>
</feature>
<name>A0ABN7TA36_OIKDI</name>
<evidence type="ECO:0000313" key="11">
    <source>
        <dbReference type="Proteomes" id="UP001158576"/>
    </source>
</evidence>
<keyword evidence="3 9" id="KW-0812">Transmembrane</keyword>